<organism evidence="2 3">
    <name type="scientific">Pseudoalteromonas luteoviolacea H33</name>
    <dbReference type="NCBI Taxonomy" id="1365251"/>
    <lineage>
        <taxon>Bacteria</taxon>
        <taxon>Pseudomonadati</taxon>
        <taxon>Pseudomonadota</taxon>
        <taxon>Gammaproteobacteria</taxon>
        <taxon>Alteromonadales</taxon>
        <taxon>Pseudoalteromonadaceae</taxon>
        <taxon>Pseudoalteromonas</taxon>
    </lineage>
</organism>
<feature type="coiled-coil region" evidence="1">
    <location>
        <begin position="21"/>
        <end position="73"/>
    </location>
</feature>
<evidence type="ECO:0000313" key="3">
    <source>
        <dbReference type="Proteomes" id="UP000076503"/>
    </source>
</evidence>
<name>A0A167D4Q2_9GAMM</name>
<dbReference type="OrthoDB" id="6314930at2"/>
<comment type="caution">
    <text evidence="2">The sequence shown here is derived from an EMBL/GenBank/DDBJ whole genome shotgun (WGS) entry which is preliminary data.</text>
</comment>
<protein>
    <submittedName>
        <fullName evidence="2">Uncharacterized protein</fullName>
    </submittedName>
</protein>
<proteinExistence type="predicted"/>
<accession>A0A167D4Q2</accession>
<evidence type="ECO:0000256" key="1">
    <source>
        <dbReference type="SAM" id="Coils"/>
    </source>
</evidence>
<keyword evidence="1" id="KW-0175">Coiled coil</keyword>
<dbReference type="PATRIC" id="fig|1365251.3.peg.3724"/>
<dbReference type="RefSeq" id="WP_063363012.1">
    <property type="nucleotide sequence ID" value="NZ_AUXZ01000091.1"/>
</dbReference>
<reference evidence="2 3" key="1">
    <citation type="submission" date="2013-07" db="EMBL/GenBank/DDBJ databases">
        <title>Comparative Genomic and Metabolomic Analysis of Twelve Strains of Pseudoalteromonas luteoviolacea.</title>
        <authorList>
            <person name="Vynne N.G."/>
            <person name="Mansson M."/>
            <person name="Gram L."/>
        </authorList>
    </citation>
    <scope>NUCLEOTIDE SEQUENCE [LARGE SCALE GENOMIC DNA]</scope>
    <source>
        <strain evidence="2 3">H33</strain>
    </source>
</reference>
<evidence type="ECO:0000313" key="2">
    <source>
        <dbReference type="EMBL" id="KZN48411.1"/>
    </source>
</evidence>
<gene>
    <name evidence="2" type="ORF">N476_21300</name>
</gene>
<dbReference type="EMBL" id="AUXZ01000091">
    <property type="protein sequence ID" value="KZN48411.1"/>
    <property type="molecule type" value="Genomic_DNA"/>
</dbReference>
<dbReference type="Proteomes" id="UP000076503">
    <property type="component" value="Unassembled WGS sequence"/>
</dbReference>
<dbReference type="AlphaFoldDB" id="A0A167D4Q2"/>
<sequence>MTYTKTQYLFILLTFILLLANIAAQLELTALSERIANLESQLALKSQKQSPSESNLDAELADIQNRLLTLEQSQHAFTDQKITKTQKPKTNQTPLSDEDRVEKEFLAGRTQWQEKYLPTLHTDSDKKATMMVEHLTKSNALTQSQQQQVFSILRDNFVEAAYVIADTDAYPTFADFTSQIQSLNQLKTEQLAQILSDEQLSQLNQVDWHSRFKQHALH</sequence>